<evidence type="ECO:0000313" key="3">
    <source>
        <dbReference type="Proteomes" id="UP001379945"/>
    </source>
</evidence>
<dbReference type="EMBL" id="JBBUTI010000015">
    <property type="protein sequence ID" value="MEK8048293.1"/>
    <property type="molecule type" value="Genomic_DNA"/>
</dbReference>
<gene>
    <name evidence="2" type="ORF">AACH00_18210</name>
</gene>
<dbReference type="RefSeq" id="WP_341400605.1">
    <property type="nucleotide sequence ID" value="NZ_JBBUTI010000015.1"/>
</dbReference>
<comment type="caution">
    <text evidence="2">The sequence shown here is derived from an EMBL/GenBank/DDBJ whole genome shotgun (WGS) entry which is preliminary data.</text>
</comment>
<evidence type="ECO:0008006" key="4">
    <source>
        <dbReference type="Google" id="ProtNLM"/>
    </source>
</evidence>
<protein>
    <recommendedName>
        <fullName evidence="4">Transmembrane protein</fullName>
    </recommendedName>
</protein>
<name>A0ABU9C8X6_9BURK</name>
<keyword evidence="3" id="KW-1185">Reference proteome</keyword>
<feature type="transmembrane region" description="Helical" evidence="1">
    <location>
        <begin position="25"/>
        <end position="49"/>
    </location>
</feature>
<accession>A0ABU9C8X6</accession>
<organism evidence="2 3">
    <name type="scientific">Ideonella margarita</name>
    <dbReference type="NCBI Taxonomy" id="2984191"/>
    <lineage>
        <taxon>Bacteria</taxon>
        <taxon>Pseudomonadati</taxon>
        <taxon>Pseudomonadota</taxon>
        <taxon>Betaproteobacteria</taxon>
        <taxon>Burkholderiales</taxon>
        <taxon>Sphaerotilaceae</taxon>
        <taxon>Ideonella</taxon>
    </lineage>
</organism>
<reference evidence="2 3" key="1">
    <citation type="submission" date="2024-04" db="EMBL/GenBank/DDBJ databases">
        <title>Novel species of the genus Ideonella isolated from streams.</title>
        <authorList>
            <person name="Lu H."/>
        </authorList>
    </citation>
    <scope>NUCLEOTIDE SEQUENCE [LARGE SCALE GENOMIC DNA]</scope>
    <source>
        <strain evidence="2 3">LYT19W</strain>
    </source>
</reference>
<keyword evidence="1" id="KW-0812">Transmembrane</keyword>
<dbReference type="Proteomes" id="UP001379945">
    <property type="component" value="Unassembled WGS sequence"/>
</dbReference>
<evidence type="ECO:0000256" key="1">
    <source>
        <dbReference type="SAM" id="Phobius"/>
    </source>
</evidence>
<keyword evidence="1" id="KW-0472">Membrane</keyword>
<evidence type="ECO:0000313" key="2">
    <source>
        <dbReference type="EMBL" id="MEK8048293.1"/>
    </source>
</evidence>
<feature type="transmembrane region" description="Helical" evidence="1">
    <location>
        <begin position="69"/>
        <end position="95"/>
    </location>
</feature>
<proteinExistence type="predicted"/>
<sequence>MNDPVNATDVQLAVKSAQLKQLTMIIYILYALSAFIGITGLAAIIINYIKREDAAGTLYESHFTWQIRTFWWSLLWAVIGFVTLIIGVGVVILVIDSIWVIYRIVKGILNCNDGKPMPVPA</sequence>
<keyword evidence="1" id="KW-1133">Transmembrane helix</keyword>